<name>A0ABX0SJ11_9ACTN</name>
<dbReference type="Pfam" id="PF09339">
    <property type="entry name" value="HTH_IclR"/>
    <property type="match status" value="1"/>
</dbReference>
<comment type="caution">
    <text evidence="2">The sequence shown here is derived from an EMBL/GenBank/DDBJ whole genome shotgun (WGS) entry which is preliminary data.</text>
</comment>
<dbReference type="InterPro" id="IPR050707">
    <property type="entry name" value="HTH_MetabolicPath_Reg"/>
</dbReference>
<dbReference type="PANTHER" id="PTHR30136">
    <property type="entry name" value="HELIX-TURN-HELIX TRANSCRIPTIONAL REGULATOR, ICLR FAMILY"/>
    <property type="match status" value="1"/>
</dbReference>
<feature type="domain" description="HTH iclR-type" evidence="1">
    <location>
        <begin position="6"/>
        <end position="66"/>
    </location>
</feature>
<dbReference type="SUPFAM" id="SSF46785">
    <property type="entry name" value="Winged helix' DNA-binding domain"/>
    <property type="match status" value="1"/>
</dbReference>
<dbReference type="PANTHER" id="PTHR30136:SF34">
    <property type="entry name" value="TRANSCRIPTIONAL REGULATOR"/>
    <property type="match status" value="1"/>
</dbReference>
<proteinExistence type="predicted"/>
<dbReference type="PROSITE" id="PS51077">
    <property type="entry name" value="HTH_ICLR"/>
    <property type="match status" value="1"/>
</dbReference>
<dbReference type="SMART" id="SM00346">
    <property type="entry name" value="HTH_ICLR"/>
    <property type="match status" value="1"/>
</dbReference>
<dbReference type="RefSeq" id="WP_167168524.1">
    <property type="nucleotide sequence ID" value="NZ_BAAAOO010000007.1"/>
</dbReference>
<evidence type="ECO:0000313" key="3">
    <source>
        <dbReference type="Proteomes" id="UP000749311"/>
    </source>
</evidence>
<organism evidence="2 3">
    <name type="scientific">Brooklawnia cerclae</name>
    <dbReference type="NCBI Taxonomy" id="349934"/>
    <lineage>
        <taxon>Bacteria</taxon>
        <taxon>Bacillati</taxon>
        <taxon>Actinomycetota</taxon>
        <taxon>Actinomycetes</taxon>
        <taxon>Propionibacteriales</taxon>
        <taxon>Propionibacteriaceae</taxon>
        <taxon>Brooklawnia</taxon>
    </lineage>
</organism>
<evidence type="ECO:0000313" key="2">
    <source>
        <dbReference type="EMBL" id="NIH57970.1"/>
    </source>
</evidence>
<dbReference type="InterPro" id="IPR036388">
    <property type="entry name" value="WH-like_DNA-bd_sf"/>
</dbReference>
<dbReference type="Proteomes" id="UP000749311">
    <property type="component" value="Unassembled WGS sequence"/>
</dbReference>
<keyword evidence="3" id="KW-1185">Reference proteome</keyword>
<keyword evidence="2" id="KW-0238">DNA-binding</keyword>
<dbReference type="GO" id="GO:0003677">
    <property type="term" value="F:DNA binding"/>
    <property type="evidence" value="ECO:0007669"/>
    <property type="project" value="UniProtKB-KW"/>
</dbReference>
<dbReference type="InterPro" id="IPR036390">
    <property type="entry name" value="WH_DNA-bd_sf"/>
</dbReference>
<dbReference type="InterPro" id="IPR005471">
    <property type="entry name" value="Tscrpt_reg_IclR_N"/>
</dbReference>
<dbReference type="EMBL" id="JAAMOZ010000001">
    <property type="protein sequence ID" value="NIH57970.1"/>
    <property type="molecule type" value="Genomic_DNA"/>
</dbReference>
<gene>
    <name evidence="2" type="ORF">FB473_002615</name>
</gene>
<protein>
    <submittedName>
        <fullName evidence="2">DNA-binding IclR family transcriptional regulator</fullName>
    </submittedName>
</protein>
<reference evidence="2 3" key="1">
    <citation type="submission" date="2020-02" db="EMBL/GenBank/DDBJ databases">
        <title>Sequencing the genomes of 1000 actinobacteria strains.</title>
        <authorList>
            <person name="Klenk H.-P."/>
        </authorList>
    </citation>
    <scope>NUCLEOTIDE SEQUENCE [LARGE SCALE GENOMIC DNA]</scope>
    <source>
        <strain evidence="2 3">DSM 19609</strain>
    </source>
</reference>
<dbReference type="SUPFAM" id="SSF55781">
    <property type="entry name" value="GAF domain-like"/>
    <property type="match status" value="1"/>
</dbReference>
<accession>A0ABX0SJ11</accession>
<dbReference type="Gene3D" id="1.10.10.10">
    <property type="entry name" value="Winged helix-like DNA-binding domain superfamily/Winged helix DNA-binding domain"/>
    <property type="match status" value="1"/>
</dbReference>
<sequence length="227" mass="23543">MQDETVKSLVRALSAVACFDAEHPTHTITSLANLAGLSRPTARRILLTLVEEGYAVEVGGGYRLTPQLLSLGLTSFGGTTLAQVTGPRLRTIADALGEVALAAVRVGGHPAYLAQAAPRKIIQVALPAGLARGRHEGAFDQALVSPADPGRVWTADGDPIAGLNSAAVQVRGRGGVVQLALGCVVSVPLDEARRALIGEHLRASASELEADLAHLVHLDPRVETVGL</sequence>
<evidence type="ECO:0000259" key="1">
    <source>
        <dbReference type="PROSITE" id="PS51077"/>
    </source>
</evidence>